<feature type="domain" description="PRD" evidence="6">
    <location>
        <begin position="307"/>
        <end position="414"/>
    </location>
</feature>
<keyword evidence="4" id="KW-0804">Transcription</keyword>
<dbReference type="Pfam" id="PF05043">
    <property type="entry name" value="Mga"/>
    <property type="match status" value="1"/>
</dbReference>
<dbReference type="PANTHER" id="PTHR30185">
    <property type="entry name" value="CRYPTIC BETA-GLUCOSIDE BGL OPERON ANTITERMINATOR"/>
    <property type="match status" value="1"/>
</dbReference>
<evidence type="ECO:0000256" key="3">
    <source>
        <dbReference type="ARBA" id="ARBA00023159"/>
    </source>
</evidence>
<dbReference type="SUPFAM" id="SSF55804">
    <property type="entry name" value="Phoshotransferase/anion transport protein"/>
    <property type="match status" value="1"/>
</dbReference>
<dbReference type="Pfam" id="PF08279">
    <property type="entry name" value="HTH_11"/>
    <property type="match status" value="1"/>
</dbReference>
<evidence type="ECO:0000259" key="6">
    <source>
        <dbReference type="PROSITE" id="PS51372"/>
    </source>
</evidence>
<reference evidence="7 8" key="1">
    <citation type="submission" date="2017-10" db="EMBL/GenBank/DDBJ databases">
        <title>Draft genome sequence of cellulolytic Actinomyces sp CtC72 isolated from cattle rumen fluid.</title>
        <authorList>
            <person name="Joshi A.J."/>
            <person name="Vasudevan G."/>
            <person name="Lanjekar V.B."/>
            <person name="Hivarkar S."/>
            <person name="Engineer A."/>
            <person name="Pore S.D."/>
            <person name="Dhakephalkar P.K."/>
            <person name="Dagar S."/>
        </authorList>
    </citation>
    <scope>NUCLEOTIDE SEQUENCE [LARGE SCALE GENOMIC DNA]</scope>
    <source>
        <strain evidence="8">CtC72</strain>
    </source>
</reference>
<dbReference type="InterPro" id="IPR036390">
    <property type="entry name" value="WH_DNA-bd_sf"/>
</dbReference>
<keyword evidence="8" id="KW-1185">Reference proteome</keyword>
<dbReference type="Gene3D" id="1.10.1790.10">
    <property type="entry name" value="PRD domain"/>
    <property type="match status" value="2"/>
</dbReference>
<dbReference type="InterPro" id="IPR011608">
    <property type="entry name" value="PRD"/>
</dbReference>
<dbReference type="SUPFAM" id="SSF63520">
    <property type="entry name" value="PTS-regulatory domain, PRD"/>
    <property type="match status" value="2"/>
</dbReference>
<comment type="caution">
    <text evidence="7">The sequence shown here is derived from an EMBL/GenBank/DDBJ whole genome shotgun (WGS) entry which is preliminary data.</text>
</comment>
<evidence type="ECO:0000256" key="2">
    <source>
        <dbReference type="ARBA" id="ARBA00023015"/>
    </source>
</evidence>
<dbReference type="Gene3D" id="3.40.930.10">
    <property type="entry name" value="Mannitol-specific EII, Chain A"/>
    <property type="match status" value="1"/>
</dbReference>
<evidence type="ECO:0000256" key="1">
    <source>
        <dbReference type="ARBA" id="ARBA00022737"/>
    </source>
</evidence>
<evidence type="ECO:0000313" key="8">
    <source>
        <dbReference type="Proteomes" id="UP000194577"/>
    </source>
</evidence>
<keyword evidence="1" id="KW-0677">Repeat</keyword>
<dbReference type="InterPro" id="IPR007737">
    <property type="entry name" value="Mga_HTH"/>
</dbReference>
<dbReference type="InterPro" id="IPR036634">
    <property type="entry name" value="PRD_sf"/>
</dbReference>
<keyword evidence="3" id="KW-0010">Activator</keyword>
<dbReference type="PROSITE" id="PS00372">
    <property type="entry name" value="PTS_EIIA_TYPE_2_HIS"/>
    <property type="match status" value="1"/>
</dbReference>
<evidence type="ECO:0000313" key="7">
    <source>
        <dbReference type="EMBL" id="PHP51728.1"/>
    </source>
</evidence>
<gene>
    <name evidence="7" type="ORF">BW737_014820</name>
</gene>
<dbReference type="PROSITE" id="PS51372">
    <property type="entry name" value="PRD_2"/>
    <property type="match status" value="2"/>
</dbReference>
<protein>
    <recommendedName>
        <fullName evidence="9">PTS system EIIA component</fullName>
    </recommendedName>
</protein>
<dbReference type="InterPro" id="IPR016152">
    <property type="entry name" value="PTrfase/Anion_transptr"/>
</dbReference>
<feature type="domain" description="PTS EIIA type-2" evidence="5">
    <location>
        <begin position="510"/>
        <end position="649"/>
    </location>
</feature>
<dbReference type="Gene3D" id="1.10.10.10">
    <property type="entry name" value="Winged helix-like DNA-binding domain superfamily/Winged helix DNA-binding domain"/>
    <property type="match status" value="2"/>
</dbReference>
<evidence type="ECO:0000259" key="5">
    <source>
        <dbReference type="PROSITE" id="PS51094"/>
    </source>
</evidence>
<sequence length="657" mass="73728">MEDARECSYLFCRQRRRRRRAVDERIWDVLDAFRDTEVVTAAELADRLGVTSRTVRSLLSRSRRALADGGARIESKPGTGYILTITDAEAFADLKEARGAVDGTPVTAVERRRYLLRLLLTAQDYIKLEVIAQALFVSKKTVAADLAQVEPILAEHSLLVDRRPYKGVRVIGAELDIRTCLATVYDPEHSSRFAVDDLEPGVGRAERHVRKVLDAHGIPLADEAVRSVILHVAIATNRVRAGRTITGEVIELGQYVTDAELGVADDILDRLEQDLELSYPLQERYYLALHFAGRRVLTSPADASDSQSIVEARRVVDGMLRIVDEGFGLGLSGDDELRASLVQHTIPLLVRLRFQMRMPNQSLERIKQSYPLAYAVAVQACTALARHLGRTVSEDEAGYVALWFALALERRRPEQRRKHVVLVSDADGAATRLIELQVRERLGDLIESLITVSTREPVRAQPDTDLVLTTVALETDPGVPVLDVGPFIDDADIRKIRRMLISEPSTRIDQVFSPELFVPHLDARTPHEAIEVLTQCARTRYDLPAVFLDSVLRRETLAPTDFGNRVAMPHGEVAMSEETFIAVGVLDEPIRWTRNLVQVVCLVSISTREGKDLQQFYQDLSRYLMSEEHITTLIKSRDFSAIVRSIREITQQPQEEA</sequence>
<accession>A0ABX4M8F3</accession>
<dbReference type="PROSITE" id="PS51094">
    <property type="entry name" value="PTS_EIIA_TYPE_2"/>
    <property type="match status" value="1"/>
</dbReference>
<dbReference type="InterPro" id="IPR002178">
    <property type="entry name" value="PTS_EIIA_type-2_dom"/>
</dbReference>
<dbReference type="Pfam" id="PF00874">
    <property type="entry name" value="PRD"/>
    <property type="match status" value="2"/>
</dbReference>
<name>A0ABX4M8F3_9ACTO</name>
<dbReference type="Pfam" id="PF00359">
    <property type="entry name" value="PTS_EIIA_2"/>
    <property type="match status" value="1"/>
</dbReference>
<dbReference type="PANTHER" id="PTHR30185:SF13">
    <property type="entry name" value="LICABCH OPERON REGULATOR-RELATED"/>
    <property type="match status" value="1"/>
</dbReference>
<evidence type="ECO:0000256" key="4">
    <source>
        <dbReference type="ARBA" id="ARBA00023163"/>
    </source>
</evidence>
<dbReference type="SUPFAM" id="SSF46785">
    <property type="entry name" value="Winged helix' DNA-binding domain"/>
    <property type="match status" value="1"/>
</dbReference>
<organism evidence="7 8">
    <name type="scientific">Actinomyces ruminis</name>
    <dbReference type="NCBI Taxonomy" id="1937003"/>
    <lineage>
        <taxon>Bacteria</taxon>
        <taxon>Bacillati</taxon>
        <taxon>Actinomycetota</taxon>
        <taxon>Actinomycetes</taxon>
        <taxon>Actinomycetales</taxon>
        <taxon>Actinomycetaceae</taxon>
        <taxon>Actinomyces</taxon>
    </lineage>
</organism>
<dbReference type="Proteomes" id="UP000194577">
    <property type="component" value="Unassembled WGS sequence"/>
</dbReference>
<proteinExistence type="predicted"/>
<dbReference type="EMBL" id="MTPX02000082">
    <property type="protein sequence ID" value="PHP51728.1"/>
    <property type="molecule type" value="Genomic_DNA"/>
</dbReference>
<evidence type="ECO:0008006" key="9">
    <source>
        <dbReference type="Google" id="ProtNLM"/>
    </source>
</evidence>
<dbReference type="InterPro" id="IPR050661">
    <property type="entry name" value="BglG_antiterminators"/>
</dbReference>
<dbReference type="InterPro" id="IPR036388">
    <property type="entry name" value="WH-like_DNA-bd_sf"/>
</dbReference>
<keyword evidence="2" id="KW-0805">Transcription regulation</keyword>
<feature type="domain" description="PRD" evidence="6">
    <location>
        <begin position="196"/>
        <end position="301"/>
    </location>
</feature>
<dbReference type="InterPro" id="IPR013196">
    <property type="entry name" value="HTH_11"/>
</dbReference>